<name>A0A6J5S226_9CAUD</name>
<reference evidence="2" key="1">
    <citation type="submission" date="2020-05" db="EMBL/GenBank/DDBJ databases">
        <authorList>
            <person name="Chiriac C."/>
            <person name="Salcher M."/>
            <person name="Ghai R."/>
            <person name="Kavagutti S V."/>
        </authorList>
    </citation>
    <scope>NUCLEOTIDE SEQUENCE</scope>
</reference>
<dbReference type="EMBL" id="LR797279">
    <property type="protein sequence ID" value="CAB4199295.1"/>
    <property type="molecule type" value="Genomic_DNA"/>
</dbReference>
<protein>
    <submittedName>
        <fullName evidence="2">Siphovirus Gp157</fullName>
    </submittedName>
</protein>
<sequence length="171" mass="18499">MSLYQITAEMMELLDIAAGVMGEDGSPEVELAFTQHAAALASAFDLKADDYASLIRICETRASARKVEADRMKALMARDEALAERLRTMLMDAMIATNRSKVETARFALAVKKNGGKIPVVIVDESLIPVDFKVPKYVETLDKDGIREALEGGATIPGAALGVRGTRLDLK</sequence>
<dbReference type="InterPro" id="IPR008840">
    <property type="entry name" value="Sipho_Gp157"/>
</dbReference>
<dbReference type="Pfam" id="PF05565">
    <property type="entry name" value="Sipho_Gp157"/>
    <property type="match status" value="1"/>
</dbReference>
<accession>A0A6J5S226</accession>
<gene>
    <name evidence="2" type="ORF">UFOVP1332_35</name>
    <name evidence="1" type="ORF">UFOVP565_8</name>
</gene>
<dbReference type="EMBL" id="LR796545">
    <property type="protein sequence ID" value="CAB4150284.1"/>
    <property type="molecule type" value="Genomic_DNA"/>
</dbReference>
<evidence type="ECO:0000313" key="2">
    <source>
        <dbReference type="EMBL" id="CAB4199295.1"/>
    </source>
</evidence>
<organism evidence="2">
    <name type="scientific">uncultured Caudovirales phage</name>
    <dbReference type="NCBI Taxonomy" id="2100421"/>
    <lineage>
        <taxon>Viruses</taxon>
        <taxon>Duplodnaviria</taxon>
        <taxon>Heunggongvirae</taxon>
        <taxon>Uroviricota</taxon>
        <taxon>Caudoviricetes</taxon>
        <taxon>Peduoviridae</taxon>
        <taxon>Maltschvirus</taxon>
        <taxon>Maltschvirus maltsch</taxon>
    </lineage>
</organism>
<proteinExistence type="predicted"/>
<evidence type="ECO:0000313" key="1">
    <source>
        <dbReference type="EMBL" id="CAB4150284.1"/>
    </source>
</evidence>